<dbReference type="EMBL" id="CP010777">
    <property type="protein sequence ID" value="AKQ45162.1"/>
    <property type="molecule type" value="Genomic_DNA"/>
</dbReference>
<proteinExistence type="predicted"/>
<dbReference type="AlphaFoldDB" id="A0A0H4VMR7"/>
<evidence type="ECO:0000313" key="3">
    <source>
        <dbReference type="Proteomes" id="UP000036458"/>
    </source>
</evidence>
<dbReference type="KEGG" id="ruf:TH63_05175"/>
<keyword evidence="3" id="KW-1185">Reference proteome</keyword>
<feature type="coiled-coil region" evidence="1">
    <location>
        <begin position="212"/>
        <end position="253"/>
    </location>
</feature>
<feature type="coiled-coil region" evidence="1">
    <location>
        <begin position="159"/>
        <end position="186"/>
    </location>
</feature>
<evidence type="ECO:0000256" key="1">
    <source>
        <dbReference type="SAM" id="Coils"/>
    </source>
</evidence>
<organism evidence="2 3">
    <name type="scientific">Rufibacter radiotolerans</name>
    <dbReference type="NCBI Taxonomy" id="1379910"/>
    <lineage>
        <taxon>Bacteria</taxon>
        <taxon>Pseudomonadati</taxon>
        <taxon>Bacteroidota</taxon>
        <taxon>Cytophagia</taxon>
        <taxon>Cytophagales</taxon>
        <taxon>Hymenobacteraceae</taxon>
        <taxon>Rufibacter</taxon>
    </lineage>
</organism>
<sequence>MADSAWAQSPSVAEAEMVVNGVSRKGQSIALPVDHVVVEKAWKNYLKTQSGSPIKGESFWSFGKAKAPKGIYLVEEGEIDTISSKPLNIFSKVEGGPNNTTLWWSLEVDGKSLSQAGTPTEWNRSAALLQKFSQNLYLENIKSEVDFAEDVMVYSQEEVKQMERSASKIQAKITKTQEEKAKLESTLAALPDEPEDLDQEAEAIPTRQERALAAKTRELNDLTKKLEKAQMRQAIAKQEMAIMSQEMEAAKAKLQKTN</sequence>
<reference evidence="2 3" key="1">
    <citation type="submission" date="2015-01" db="EMBL/GenBank/DDBJ databases">
        <title>Rufibacter sp./DG31D/ whole genome sequencing.</title>
        <authorList>
            <person name="Kim M.K."/>
            <person name="Srinivasan S."/>
            <person name="Lee J.-J."/>
        </authorList>
    </citation>
    <scope>NUCLEOTIDE SEQUENCE [LARGE SCALE GENOMIC DNA]</scope>
    <source>
        <strain evidence="2 3">DG31D</strain>
    </source>
</reference>
<dbReference type="RefSeq" id="WP_048920012.1">
    <property type="nucleotide sequence ID" value="NZ_CP010777.1"/>
</dbReference>
<evidence type="ECO:0000313" key="2">
    <source>
        <dbReference type="EMBL" id="AKQ45162.1"/>
    </source>
</evidence>
<dbReference type="PATRIC" id="fig|1379910.4.peg.1128"/>
<protein>
    <submittedName>
        <fullName evidence="2">Uncharacterized protein</fullName>
    </submittedName>
</protein>
<dbReference type="OrthoDB" id="893116at2"/>
<keyword evidence="1" id="KW-0175">Coiled coil</keyword>
<name>A0A0H4VMR7_9BACT</name>
<dbReference type="Proteomes" id="UP000036458">
    <property type="component" value="Chromosome"/>
</dbReference>
<gene>
    <name evidence="2" type="ORF">TH63_05175</name>
</gene>
<accession>A0A0H4VMR7</accession>